<evidence type="ECO:0000256" key="1">
    <source>
        <dbReference type="SAM" id="Phobius"/>
    </source>
</evidence>
<evidence type="ECO:0000313" key="3">
    <source>
        <dbReference type="Proteomes" id="UP001565369"/>
    </source>
</evidence>
<gene>
    <name evidence="2" type="ORF">ABIG07_008143</name>
</gene>
<keyword evidence="1" id="KW-1133">Transmembrane helix</keyword>
<dbReference type="RefSeq" id="WP_244625879.1">
    <property type="nucleotide sequence ID" value="NZ_BTIN01000019.1"/>
</dbReference>
<organism evidence="2 3">
    <name type="scientific">Bradyrhizobium ottawaense</name>
    <dbReference type="NCBI Taxonomy" id="931866"/>
    <lineage>
        <taxon>Bacteria</taxon>
        <taxon>Pseudomonadati</taxon>
        <taxon>Pseudomonadota</taxon>
        <taxon>Alphaproteobacteria</taxon>
        <taxon>Hyphomicrobiales</taxon>
        <taxon>Nitrobacteraceae</taxon>
        <taxon>Bradyrhizobium</taxon>
    </lineage>
</organism>
<keyword evidence="1" id="KW-0472">Membrane</keyword>
<keyword evidence="1" id="KW-0812">Transmembrane</keyword>
<comment type="caution">
    <text evidence="2">The sequence shown here is derived from an EMBL/GenBank/DDBJ whole genome shotgun (WGS) entry which is preliminary data.</text>
</comment>
<proteinExistence type="predicted"/>
<reference evidence="2 3" key="1">
    <citation type="submission" date="2024-07" db="EMBL/GenBank/DDBJ databases">
        <title>Genomic Encyclopedia of Type Strains, Phase V (KMG-V): Genome sequencing to study the core and pangenomes of soil and plant-associated prokaryotes.</title>
        <authorList>
            <person name="Whitman W."/>
        </authorList>
    </citation>
    <scope>NUCLEOTIDE SEQUENCE [LARGE SCALE GENOMIC DNA]</scope>
    <source>
        <strain evidence="2 3">USDA 152</strain>
    </source>
</reference>
<keyword evidence="3" id="KW-1185">Reference proteome</keyword>
<feature type="transmembrane region" description="Helical" evidence="1">
    <location>
        <begin position="67"/>
        <end position="86"/>
    </location>
</feature>
<dbReference type="EMBL" id="JBGBZJ010000003">
    <property type="protein sequence ID" value="MEY9459195.1"/>
    <property type="molecule type" value="Genomic_DNA"/>
</dbReference>
<accession>A0ABV4G5N1</accession>
<feature type="transmembrane region" description="Helical" evidence="1">
    <location>
        <begin position="36"/>
        <end position="60"/>
    </location>
</feature>
<protein>
    <submittedName>
        <fullName evidence="2">Gpi18-like mannosyltransferase</fullName>
    </submittedName>
</protein>
<sequence length="115" mass="12778">MGLDMEAQCSGLLKDLPFQFDARLSVALFMRDRNGILPFAVAFSVKAQAVFLSPFVLGMILRRRIHVAWLATVPGIYLLLAIPVLVASRSFVSVLSVYMDQINTFDRLFISAANI</sequence>
<evidence type="ECO:0000313" key="2">
    <source>
        <dbReference type="EMBL" id="MEY9459195.1"/>
    </source>
</evidence>
<name>A0ABV4G5N1_9BRAD</name>
<dbReference type="Proteomes" id="UP001565369">
    <property type="component" value="Unassembled WGS sequence"/>
</dbReference>